<dbReference type="Gene3D" id="3.40.50.720">
    <property type="entry name" value="NAD(P)-binding Rossmann-like Domain"/>
    <property type="match status" value="1"/>
</dbReference>
<dbReference type="AlphaFoldDB" id="A0A3B0SNS5"/>
<evidence type="ECO:0000259" key="1">
    <source>
        <dbReference type="Pfam" id="PF03446"/>
    </source>
</evidence>
<keyword evidence="2" id="KW-0560">Oxidoreductase</keyword>
<dbReference type="SUPFAM" id="SSF51735">
    <property type="entry name" value="NAD(P)-binding Rossmann-fold domains"/>
    <property type="match status" value="1"/>
</dbReference>
<dbReference type="InterPro" id="IPR002204">
    <property type="entry name" value="3-OH-isobutyrate_DH-rel_CS"/>
</dbReference>
<evidence type="ECO:0000313" key="2">
    <source>
        <dbReference type="EMBL" id="VAV98093.1"/>
    </source>
</evidence>
<accession>A0A3B0SNS5</accession>
<feature type="domain" description="6-phosphogluconate dehydrogenase NADP-binding" evidence="1">
    <location>
        <begin position="3"/>
        <end position="91"/>
    </location>
</feature>
<protein>
    <submittedName>
        <fullName evidence="2">6-phosphogluconate dehydrogenase, decarboxylating</fullName>
        <ecNumber evidence="2">1.1.1.44</ecNumber>
    </submittedName>
</protein>
<dbReference type="InterPro" id="IPR006115">
    <property type="entry name" value="6PGDH_NADP-bd"/>
</dbReference>
<dbReference type="EC" id="1.1.1.44" evidence="2"/>
<organism evidence="2">
    <name type="scientific">hydrothermal vent metagenome</name>
    <dbReference type="NCBI Taxonomy" id="652676"/>
    <lineage>
        <taxon>unclassified sequences</taxon>
        <taxon>metagenomes</taxon>
        <taxon>ecological metagenomes</taxon>
    </lineage>
</organism>
<dbReference type="Pfam" id="PF03446">
    <property type="entry name" value="NAD_binding_2"/>
    <property type="match status" value="1"/>
</dbReference>
<dbReference type="PRINTS" id="PR00076">
    <property type="entry name" value="6PGDHDRGNASE"/>
</dbReference>
<dbReference type="GO" id="GO:0004616">
    <property type="term" value="F:phosphogluconate dehydrogenase (decarboxylating) activity"/>
    <property type="evidence" value="ECO:0007669"/>
    <property type="project" value="UniProtKB-EC"/>
</dbReference>
<dbReference type="EMBL" id="UOEI01000222">
    <property type="protein sequence ID" value="VAV98093.1"/>
    <property type="molecule type" value="Genomic_DNA"/>
</dbReference>
<dbReference type="GO" id="GO:0050661">
    <property type="term" value="F:NADP binding"/>
    <property type="evidence" value="ECO:0007669"/>
    <property type="project" value="InterPro"/>
</dbReference>
<dbReference type="InterPro" id="IPR036291">
    <property type="entry name" value="NAD(P)-bd_dom_sf"/>
</dbReference>
<gene>
    <name evidence="2" type="ORF">MNBD_ACTINO01-702</name>
</gene>
<reference evidence="2" key="1">
    <citation type="submission" date="2018-06" db="EMBL/GenBank/DDBJ databases">
        <authorList>
            <person name="Zhirakovskaya E."/>
        </authorList>
    </citation>
    <scope>NUCLEOTIDE SEQUENCE</scope>
</reference>
<dbReference type="PROSITE" id="PS00895">
    <property type="entry name" value="3_HYDROXYISOBUT_DH"/>
    <property type="match status" value="1"/>
</dbReference>
<sequence>MELGMIGLGKMGANMAERLVRGGHRVVGFDLSPESVASLVERGAQGAASLEELVEMLPTPRVIWIMVPSGRPVDATLEALTPLLDDGDIVI</sequence>
<dbReference type="InterPro" id="IPR006183">
    <property type="entry name" value="Pgluconate_DH"/>
</dbReference>
<name>A0A3B0SNS5_9ZZZZ</name>
<proteinExistence type="predicted"/>
<dbReference type="PANTHER" id="PTHR11811">
    <property type="entry name" value="6-PHOSPHOGLUCONATE DEHYDROGENASE"/>
    <property type="match status" value="1"/>
</dbReference>
<feature type="non-terminal residue" evidence="2">
    <location>
        <position position="91"/>
    </location>
</feature>